<reference evidence="3" key="1">
    <citation type="submission" date="2016-10" db="EMBL/GenBank/DDBJ databases">
        <authorList>
            <person name="Varghese N."/>
            <person name="Submissions S."/>
        </authorList>
    </citation>
    <scope>NUCLEOTIDE SEQUENCE [LARGE SCALE GENOMIC DNA]</scope>
    <source>
        <strain evidence="3">CGMCC 1.7736</strain>
    </source>
</reference>
<evidence type="ECO:0000313" key="2">
    <source>
        <dbReference type="EMBL" id="SFR74821.1"/>
    </source>
</evidence>
<dbReference type="Pfam" id="PF24363">
    <property type="entry name" value="DUF7519"/>
    <property type="match status" value="1"/>
</dbReference>
<feature type="transmembrane region" description="Helical" evidence="1">
    <location>
        <begin position="298"/>
        <end position="322"/>
    </location>
</feature>
<evidence type="ECO:0000256" key="1">
    <source>
        <dbReference type="SAM" id="Phobius"/>
    </source>
</evidence>
<feature type="transmembrane region" description="Helical" evidence="1">
    <location>
        <begin position="342"/>
        <end position="364"/>
    </location>
</feature>
<feature type="transmembrane region" description="Helical" evidence="1">
    <location>
        <begin position="24"/>
        <end position="42"/>
    </location>
</feature>
<dbReference type="InterPro" id="IPR055941">
    <property type="entry name" value="DUF7519"/>
</dbReference>
<dbReference type="OrthoDB" id="386397at2157"/>
<evidence type="ECO:0000313" key="3">
    <source>
        <dbReference type="Proteomes" id="UP000198531"/>
    </source>
</evidence>
<feature type="transmembrane region" description="Helical" evidence="1">
    <location>
        <begin position="214"/>
        <end position="235"/>
    </location>
</feature>
<accession>A0A1I6J7D8</accession>
<dbReference type="Proteomes" id="UP000198531">
    <property type="component" value="Unassembled WGS sequence"/>
</dbReference>
<dbReference type="RefSeq" id="WP_089811257.1">
    <property type="nucleotide sequence ID" value="NZ_FOYT01000006.1"/>
</dbReference>
<sequence>MTDEPLSDLGTTDAAPPASNWRPTATLVAVVLLGTATLGGLLADATDLWNAVVPAAAGAVLLAVALTLAAAESYRPLARFVAACLLLPAGAGVVAGVGYALAKQLGGAYAVGSVFVVVGLATAGFGAAAAVRDALKRDALASALPVAAAVALPPTAAFVPLALVRVLEAFSATLFVPVLVPDPVPTAAFPRAVVDGLLRFLVAPTHEGPHLFSFALVCYVAAVGLAAVLRTYPVADLLSPSDPDAAARVVDPLERAATLSATLGLLVVFAAAVLFVAPDGFAAVPSRVRDPLTTLANVPVLRLVLLGGGLVGALLGVGSWGLRRLSDSAGDGLRASPSPPSLVAGVGVVAGAFVVHGPVLAALLDAVLGVLPSAMASDVRTQADAVVAFYGGEVVLLGLCAGVLSVAAVATAFLYVSVRVGAVTDRAAGAAVAGGGLFVAAAVAATVGAGTTLVLAGVVGGLVVRDAGTHGVTLGREVGRRGETRRAELAHLGATVAVGVLAAGVAVALTGLLGRVPTLSGPTLPVALGGAVLGVVAFVVALR</sequence>
<feature type="transmembrane region" description="Helical" evidence="1">
    <location>
        <begin position="48"/>
        <end position="68"/>
    </location>
</feature>
<feature type="transmembrane region" description="Helical" evidence="1">
    <location>
        <begin position="489"/>
        <end position="512"/>
    </location>
</feature>
<feature type="transmembrane region" description="Helical" evidence="1">
    <location>
        <begin position="143"/>
        <end position="164"/>
    </location>
</feature>
<name>A0A1I6J7D8_9EURY</name>
<keyword evidence="1" id="KW-1133">Transmembrane helix</keyword>
<gene>
    <name evidence="2" type="ORF">SAMN04487947_4148</name>
</gene>
<keyword evidence="1" id="KW-0472">Membrane</keyword>
<dbReference type="EMBL" id="FOYT01000006">
    <property type="protein sequence ID" value="SFR74821.1"/>
    <property type="molecule type" value="Genomic_DNA"/>
</dbReference>
<feature type="transmembrane region" description="Helical" evidence="1">
    <location>
        <begin position="255"/>
        <end position="277"/>
    </location>
</feature>
<keyword evidence="3" id="KW-1185">Reference proteome</keyword>
<feature type="transmembrane region" description="Helical" evidence="1">
    <location>
        <begin position="436"/>
        <end position="464"/>
    </location>
</feature>
<feature type="transmembrane region" description="Helical" evidence="1">
    <location>
        <begin position="108"/>
        <end position="131"/>
    </location>
</feature>
<feature type="transmembrane region" description="Helical" evidence="1">
    <location>
        <begin position="524"/>
        <end position="542"/>
    </location>
</feature>
<proteinExistence type="predicted"/>
<organism evidence="2 3">
    <name type="scientific">Halogeometricum rufum</name>
    <dbReference type="NCBI Taxonomy" id="553469"/>
    <lineage>
        <taxon>Archaea</taxon>
        <taxon>Methanobacteriati</taxon>
        <taxon>Methanobacteriota</taxon>
        <taxon>Stenosarchaea group</taxon>
        <taxon>Halobacteria</taxon>
        <taxon>Halobacteriales</taxon>
        <taxon>Haloferacaceae</taxon>
        <taxon>Halogeometricum</taxon>
    </lineage>
</organism>
<feature type="transmembrane region" description="Helical" evidence="1">
    <location>
        <begin position="80"/>
        <end position="102"/>
    </location>
</feature>
<dbReference type="STRING" id="553469.SAMN04487947_4148"/>
<keyword evidence="1" id="KW-0812">Transmembrane</keyword>
<dbReference type="AlphaFoldDB" id="A0A1I6J7D8"/>
<protein>
    <submittedName>
        <fullName evidence="2">Uncharacterized protein</fullName>
    </submittedName>
</protein>
<feature type="transmembrane region" description="Helical" evidence="1">
    <location>
        <begin position="385"/>
        <end position="416"/>
    </location>
</feature>